<protein>
    <recommendedName>
        <fullName evidence="8">Pyruvate formate-lyase</fullName>
    </recommendedName>
</protein>
<dbReference type="InterPro" id="IPR004184">
    <property type="entry name" value="PFL_dom"/>
</dbReference>
<organism evidence="6 7">
    <name type="scientific">[Clostridium] citroniae WAL-19142</name>
    <dbReference type="NCBI Taxonomy" id="742734"/>
    <lineage>
        <taxon>Bacteria</taxon>
        <taxon>Bacillati</taxon>
        <taxon>Bacillota</taxon>
        <taxon>Clostridia</taxon>
        <taxon>Lachnospirales</taxon>
        <taxon>Lachnospiraceae</taxon>
        <taxon>Enterocloster</taxon>
    </lineage>
</organism>
<dbReference type="GO" id="GO:0005829">
    <property type="term" value="C:cytosol"/>
    <property type="evidence" value="ECO:0007669"/>
    <property type="project" value="TreeGrafter"/>
</dbReference>
<sequence>MSKDYMKRIQALRENYMSHRVEMDILDAYYVTQGFKATEGQPWQIQKAVAMKTVYENKPIFIQDHELLVGGVAFKPRAGILNPDSACSVIEKELDTISTRKYDPFYLSEENKKLFMEEVAPYWRGKCVLDRWNAMMPEDVRTMRDGGMLYVDKKFVRGYGENTPGWRTLLAKGIAGIKKEAEEKLAALDDAHGEDVLKQIIFYKSLIISAEGIIALANRHADLAEKMAEKEADEKRRAELLKIAEVNRNVPANPPRNFYEALQSMLTYEFCIFMEQNASSYNLGRMDQYLIQYYEKDLADGTMTQDEAQELMDCFWIKISEMGLFQDGESAAFSAGYNMTVQVCAGGIDQYGNDAVNDLSYMTIQATQDTALKEPNMTVRYSISKNPDSFLRKAAECIRMGRTMPAVYHDDAGIKMLLNKGIPMSQAWDWTPCGCVETNLEGRLKSYTDIGEISMGGVVDMVMNNGRSRKTGEQISIRTGDPRDFKTFDDFMAAVKKQIDHFVHTMATMNSYLDYLSENYRPVPALSLTYPNCMVVGKDYANGGAEFNVGNGINIIGQADIINSVADIKYLVFDEKKISMDELCRALDADFEGYEHIHKMCMDAPKYGNDDPKADFCVGEIYNYLVDQIEQYDSPFGKLTAGMLPVSGNVPIGQSVGALPSGRKAWTPLADGIGATGGTDINGATALLKSISNLPHARFTQGTQMNLKIDPKLLEGERGLNSMMVLLKTQCTLDIYHTQYNVINPEILMDAQKNPGDHKDLLVRVAGYTAFFVELGKDIQDDIIQRTEIENWG</sequence>
<dbReference type="InterPro" id="IPR001150">
    <property type="entry name" value="Gly_radical"/>
</dbReference>
<dbReference type="AlphaFoldDB" id="A0A0J9BZR2"/>
<evidence type="ECO:0000313" key="7">
    <source>
        <dbReference type="Proteomes" id="UP000037392"/>
    </source>
</evidence>
<evidence type="ECO:0000259" key="4">
    <source>
        <dbReference type="PROSITE" id="PS51149"/>
    </source>
</evidence>
<evidence type="ECO:0008006" key="8">
    <source>
        <dbReference type="Google" id="ProtNLM"/>
    </source>
</evidence>
<dbReference type="Proteomes" id="UP000037392">
    <property type="component" value="Unassembled WGS sequence"/>
</dbReference>
<dbReference type="OrthoDB" id="9803969at2"/>
<feature type="modified residue" description="Glycine radical" evidence="3">
    <location>
        <position position="767"/>
    </location>
</feature>
<dbReference type="Pfam" id="PF01228">
    <property type="entry name" value="Gly_radical"/>
    <property type="match status" value="1"/>
</dbReference>
<dbReference type="Pfam" id="PF02901">
    <property type="entry name" value="PFL-like"/>
    <property type="match status" value="1"/>
</dbReference>
<dbReference type="Gene3D" id="3.20.70.20">
    <property type="match status" value="1"/>
</dbReference>
<dbReference type="PATRIC" id="fig|742734.4.peg.3458"/>
<dbReference type="PANTHER" id="PTHR43641">
    <property type="entry name" value="FORMATE ACETYLTRANSFERASE 3-RELATED"/>
    <property type="match status" value="1"/>
</dbReference>
<dbReference type="GO" id="GO:0016829">
    <property type="term" value="F:lyase activity"/>
    <property type="evidence" value="ECO:0007669"/>
    <property type="project" value="UniProtKB-KW"/>
</dbReference>
<evidence type="ECO:0000259" key="5">
    <source>
        <dbReference type="PROSITE" id="PS51554"/>
    </source>
</evidence>
<dbReference type="SUPFAM" id="SSF51998">
    <property type="entry name" value="PFL-like glycyl radical enzymes"/>
    <property type="match status" value="1"/>
</dbReference>
<feature type="domain" description="PFL" evidence="5">
    <location>
        <begin position="7"/>
        <end position="664"/>
    </location>
</feature>
<dbReference type="PROSITE" id="PS51149">
    <property type="entry name" value="GLY_RADICAL_2"/>
    <property type="match status" value="1"/>
</dbReference>
<evidence type="ECO:0000256" key="1">
    <source>
        <dbReference type="ARBA" id="ARBA00022818"/>
    </source>
</evidence>
<dbReference type="InterPro" id="IPR051215">
    <property type="entry name" value="GRE"/>
</dbReference>
<comment type="caution">
    <text evidence="6">The sequence shown here is derived from an EMBL/GenBank/DDBJ whole genome shotgun (WGS) entry which is preliminary data.</text>
</comment>
<dbReference type="PROSITE" id="PS51554">
    <property type="entry name" value="PFL"/>
    <property type="match status" value="1"/>
</dbReference>
<gene>
    <name evidence="6" type="ORF">HMPREF9470_03228</name>
</gene>
<keyword evidence="2" id="KW-0456">Lyase</keyword>
<proteinExistence type="predicted"/>
<dbReference type="RefSeq" id="WP_048930202.1">
    <property type="nucleotide sequence ID" value="NZ_KQ235879.1"/>
</dbReference>
<feature type="domain" description="Glycine radical" evidence="4">
    <location>
        <begin position="671"/>
        <end position="792"/>
    </location>
</feature>
<keyword evidence="1 3" id="KW-0556">Organic radical</keyword>
<accession>A0A0J9BZR2</accession>
<dbReference type="GeneID" id="93162239"/>
<dbReference type="PANTHER" id="PTHR43641:SF2">
    <property type="entry name" value="DEHYDRATASE YBIW-RELATED"/>
    <property type="match status" value="1"/>
</dbReference>
<evidence type="ECO:0000256" key="3">
    <source>
        <dbReference type="PROSITE-ProRule" id="PRU00493"/>
    </source>
</evidence>
<reference evidence="6 7" key="1">
    <citation type="submission" date="2011-04" db="EMBL/GenBank/DDBJ databases">
        <title>The Genome Sequence of Clostridium citroniae WAL-19142.</title>
        <authorList>
            <consortium name="The Broad Institute Genome Sequencing Platform"/>
            <person name="Earl A."/>
            <person name="Ward D."/>
            <person name="Feldgarden M."/>
            <person name="Gevers D."/>
            <person name="Warren Y.A."/>
            <person name="Tyrrell K.L."/>
            <person name="Citron D.M."/>
            <person name="Goldstein E.J."/>
            <person name="Daigneault M."/>
            <person name="Allen-Vercoe E."/>
            <person name="Young S.K."/>
            <person name="Zeng Q."/>
            <person name="Gargeya S."/>
            <person name="Fitzgerald M."/>
            <person name="Haas B."/>
            <person name="Abouelleil A."/>
            <person name="Alvarado L."/>
            <person name="Arachchi H.M."/>
            <person name="Berlin A."/>
            <person name="Brown A."/>
            <person name="Chapman S.B."/>
            <person name="Chen Z."/>
            <person name="Dunbar C."/>
            <person name="Freedman E."/>
            <person name="Gearin G."/>
            <person name="Gellesch M."/>
            <person name="Goldberg J."/>
            <person name="Griggs A."/>
            <person name="Gujja S."/>
            <person name="Heilman E.R."/>
            <person name="Heiman D."/>
            <person name="Howarth C."/>
            <person name="Larson L."/>
            <person name="Lui A."/>
            <person name="MacDonald P.J."/>
            <person name="Mehta T."/>
            <person name="Montmayeur A."/>
            <person name="Murphy C."/>
            <person name="Neiman D."/>
            <person name="Pearson M."/>
            <person name="Priest M."/>
            <person name="Roberts A."/>
            <person name="Saif S."/>
            <person name="Shea T."/>
            <person name="Shenoy N."/>
            <person name="Sisk P."/>
            <person name="Stolte C."/>
            <person name="Sykes S."/>
            <person name="White J."/>
            <person name="Yandava C."/>
            <person name="Wortman J."/>
            <person name="Nusbaum C."/>
            <person name="Birren B."/>
        </authorList>
    </citation>
    <scope>NUCLEOTIDE SEQUENCE [LARGE SCALE GENOMIC DNA]</scope>
    <source>
        <strain evidence="6 7">WAL-19142</strain>
    </source>
</reference>
<evidence type="ECO:0000313" key="6">
    <source>
        <dbReference type="EMBL" id="KMW18318.1"/>
    </source>
</evidence>
<dbReference type="EMBL" id="ADLK01000024">
    <property type="protein sequence ID" value="KMW18318.1"/>
    <property type="molecule type" value="Genomic_DNA"/>
</dbReference>
<evidence type="ECO:0000256" key="2">
    <source>
        <dbReference type="ARBA" id="ARBA00023239"/>
    </source>
</evidence>
<name>A0A0J9BZR2_9FIRM</name>